<accession>G9YGJ0</accession>
<dbReference type="HAMAP" id="MF_02225">
    <property type="entry name" value="CoaBC"/>
    <property type="match status" value="1"/>
</dbReference>
<dbReference type="Proteomes" id="UP000005481">
    <property type="component" value="Unassembled WGS sequence"/>
</dbReference>
<proteinExistence type="inferred from homology"/>
<protein>
    <recommendedName>
        <fullName evidence="3">Coenzyme A biosynthesis bifunctional protein CoaBC</fullName>
    </recommendedName>
    <alternativeName>
        <fullName evidence="3">DNA/pantothenate metabolism flavoprotein</fullName>
    </alternativeName>
    <alternativeName>
        <fullName evidence="3">Phosphopantothenoylcysteine synthetase/decarboxylase</fullName>
        <shortName evidence="3">PPCS-PPCDC</shortName>
    </alternativeName>
    <domain>
        <recommendedName>
            <fullName evidence="3">Phosphopantothenoylcysteine decarboxylase</fullName>
            <shortName evidence="3">PPC decarboxylase</shortName>
            <shortName evidence="3">PPC-DC</shortName>
            <ecNumber evidence="3">4.1.1.36</ecNumber>
        </recommendedName>
        <alternativeName>
            <fullName evidence="3">CoaC</fullName>
        </alternativeName>
    </domain>
    <domain>
        <recommendedName>
            <fullName evidence="3">Phosphopantothenate--cysteine ligase</fullName>
            <ecNumber evidence="3">6.3.2.5</ecNumber>
        </recommendedName>
        <alternativeName>
            <fullName evidence="3">CoaB</fullName>
        </alternativeName>
        <alternativeName>
            <fullName evidence="3">Phosphopantothenoylcysteine synthetase</fullName>
            <shortName evidence="3">PPC synthetase</shortName>
            <shortName evidence="3">PPC-S</shortName>
        </alternativeName>
    </domain>
</protein>
<dbReference type="AlphaFoldDB" id="G9YGJ0"/>
<evidence type="ECO:0000256" key="1">
    <source>
        <dbReference type="ARBA" id="ARBA00022793"/>
    </source>
</evidence>
<dbReference type="InterPro" id="IPR007085">
    <property type="entry name" value="DNA/pantothenate-metab_flavo_C"/>
</dbReference>
<name>G9YGJ0_9FIRM</name>
<dbReference type="Gene3D" id="3.40.50.10300">
    <property type="entry name" value="CoaB-like"/>
    <property type="match status" value="1"/>
</dbReference>
<comment type="function">
    <text evidence="4">Catalyzes two steps in the biosynthesis of coenzyme A. In the first step cysteine is conjugated to 4'-phosphopantothenate to form 4-phosphopantothenoylcysteine, in the latter compound is decarboxylated to form 4'-phosphopantotheine.</text>
</comment>
<evidence type="ECO:0000256" key="3">
    <source>
        <dbReference type="HAMAP-Rule" id="MF_02225"/>
    </source>
</evidence>
<keyword evidence="3" id="KW-0511">Multifunctional enzyme</keyword>
<dbReference type="Gene3D" id="3.40.50.1950">
    <property type="entry name" value="Flavin prenyltransferase-like"/>
    <property type="match status" value="1"/>
</dbReference>
<evidence type="ECO:0000259" key="6">
    <source>
        <dbReference type="Pfam" id="PF04127"/>
    </source>
</evidence>
<comment type="cofactor">
    <cofactor evidence="3">
        <name>Mg(2+)</name>
        <dbReference type="ChEBI" id="CHEBI:18420"/>
    </cofactor>
</comment>
<evidence type="ECO:0000313" key="7">
    <source>
        <dbReference type="EMBL" id="EHM42212.1"/>
    </source>
</evidence>
<comment type="similarity">
    <text evidence="3 4">In the C-terminal section; belongs to the PPC synthetase family.</text>
</comment>
<dbReference type="RefSeq" id="WP_006789744.1">
    <property type="nucleotide sequence ID" value="NZ_JH417574.1"/>
</dbReference>
<dbReference type="OrthoDB" id="9802554at2"/>
<dbReference type="EC" id="4.1.1.36" evidence="3"/>
<comment type="function">
    <text evidence="3">Catalyzes two sequential steps in the biosynthesis of coenzyme A. In the first step cysteine is conjugated to 4'-phosphopantothenate to form 4-phosphopantothenoylcysteine. In the second step the latter compound is decarboxylated to form 4'-phosphopantotheine.</text>
</comment>
<reference evidence="7 8" key="1">
    <citation type="submission" date="2011-08" db="EMBL/GenBank/DDBJ databases">
        <authorList>
            <person name="Weinstock G."/>
            <person name="Sodergren E."/>
            <person name="Clifton S."/>
            <person name="Fulton L."/>
            <person name="Fulton B."/>
            <person name="Courtney L."/>
            <person name="Fronick C."/>
            <person name="Harrison M."/>
            <person name="Strong C."/>
            <person name="Farmer C."/>
            <person name="Delahaunty K."/>
            <person name="Markovic C."/>
            <person name="Hall O."/>
            <person name="Minx P."/>
            <person name="Tomlinson C."/>
            <person name="Mitreva M."/>
            <person name="Hou S."/>
            <person name="Chen J."/>
            <person name="Wollam A."/>
            <person name="Pepin K.H."/>
            <person name="Johnson M."/>
            <person name="Bhonagiri V."/>
            <person name="Zhang X."/>
            <person name="Suruliraj S."/>
            <person name="Warren W."/>
            <person name="Chinwalla A."/>
            <person name="Mardis E.R."/>
            <person name="Wilson R.K."/>
        </authorList>
    </citation>
    <scope>NUCLEOTIDE SEQUENCE [LARGE SCALE GENOMIC DNA]</scope>
    <source>
        <strain evidence="7 8">F0357</strain>
    </source>
</reference>
<comment type="cofactor">
    <cofactor evidence="3">
        <name>FMN</name>
        <dbReference type="ChEBI" id="CHEBI:58210"/>
    </cofactor>
    <text evidence="3">Binds 1 FMN per subunit.</text>
</comment>
<dbReference type="SUPFAM" id="SSF52507">
    <property type="entry name" value="Homo-oligomeric flavin-containing Cys decarboxylases, HFCD"/>
    <property type="match status" value="1"/>
</dbReference>
<dbReference type="eggNOG" id="COG0452">
    <property type="taxonomic scope" value="Bacteria"/>
</dbReference>
<feature type="binding site" evidence="3">
    <location>
        <begin position="305"/>
        <end position="308"/>
    </location>
    <ligand>
        <name>CTP</name>
        <dbReference type="ChEBI" id="CHEBI:37563"/>
    </ligand>
</feature>
<dbReference type="SUPFAM" id="SSF102645">
    <property type="entry name" value="CoaB-like"/>
    <property type="match status" value="1"/>
</dbReference>
<evidence type="ECO:0000313" key="8">
    <source>
        <dbReference type="Proteomes" id="UP000005481"/>
    </source>
</evidence>
<feature type="region of interest" description="Phosphopantothenoylcysteine decarboxylase" evidence="3">
    <location>
        <begin position="1"/>
        <end position="190"/>
    </location>
</feature>
<dbReference type="PANTHER" id="PTHR14359">
    <property type="entry name" value="HOMO-OLIGOMERIC FLAVIN CONTAINING CYS DECARBOXYLASE FAMILY"/>
    <property type="match status" value="1"/>
</dbReference>
<dbReference type="GO" id="GO:0015937">
    <property type="term" value="P:coenzyme A biosynthetic process"/>
    <property type="evidence" value="ECO:0007669"/>
    <property type="project" value="UniProtKB-UniRule"/>
</dbReference>
<dbReference type="GO" id="GO:0010181">
    <property type="term" value="F:FMN binding"/>
    <property type="evidence" value="ECO:0007669"/>
    <property type="project" value="UniProtKB-UniRule"/>
</dbReference>
<dbReference type="GO" id="GO:0004633">
    <property type="term" value="F:phosphopantothenoylcysteine decarboxylase activity"/>
    <property type="evidence" value="ECO:0007669"/>
    <property type="project" value="UniProtKB-UniRule"/>
</dbReference>
<keyword evidence="1 3" id="KW-0210">Decarboxylase</keyword>
<comment type="catalytic activity">
    <reaction evidence="3 4">
        <text>N-[(R)-4-phosphopantothenoyl]-L-cysteine + H(+) = (R)-4'-phosphopantetheine + CO2</text>
        <dbReference type="Rhea" id="RHEA:16793"/>
        <dbReference type="ChEBI" id="CHEBI:15378"/>
        <dbReference type="ChEBI" id="CHEBI:16526"/>
        <dbReference type="ChEBI" id="CHEBI:59458"/>
        <dbReference type="ChEBI" id="CHEBI:61723"/>
        <dbReference type="EC" id="4.1.1.36"/>
    </reaction>
</comment>
<comment type="pathway">
    <text evidence="3 4">Cofactor biosynthesis; coenzyme A biosynthesis; CoA from (R)-pantothenate: step 2/5.</text>
</comment>
<feature type="domain" description="Flavoprotein" evidence="5">
    <location>
        <begin position="6"/>
        <end position="176"/>
    </location>
</feature>
<keyword evidence="3 4" id="KW-0288">FMN</keyword>
<dbReference type="GO" id="GO:0071513">
    <property type="term" value="C:phosphopantothenoylcysteine decarboxylase complex"/>
    <property type="evidence" value="ECO:0007669"/>
    <property type="project" value="TreeGrafter"/>
</dbReference>
<gene>
    <name evidence="3" type="primary">coaBC</name>
    <name evidence="7" type="ORF">HMPREF0080_00757</name>
</gene>
<dbReference type="NCBIfam" id="TIGR00521">
    <property type="entry name" value="coaBC_dfp"/>
    <property type="match status" value="1"/>
</dbReference>
<comment type="caution">
    <text evidence="7">The sequence shown here is derived from an EMBL/GenBank/DDBJ whole genome shotgun (WGS) entry which is preliminary data.</text>
</comment>
<keyword evidence="2 3" id="KW-0456">Lyase</keyword>
<keyword evidence="3 4" id="KW-0285">Flavoprotein</keyword>
<evidence type="ECO:0000256" key="2">
    <source>
        <dbReference type="ARBA" id="ARBA00023239"/>
    </source>
</evidence>
<feature type="binding site" evidence="3">
    <location>
        <position position="323"/>
    </location>
    <ligand>
        <name>CTP</name>
        <dbReference type="ChEBI" id="CHEBI:37563"/>
    </ligand>
</feature>
<keyword evidence="3 4" id="KW-0436">Ligase</keyword>
<dbReference type="InterPro" id="IPR003382">
    <property type="entry name" value="Flavoprotein"/>
</dbReference>
<dbReference type="EMBL" id="AGCJ01000023">
    <property type="protein sequence ID" value="EHM42212.1"/>
    <property type="molecule type" value="Genomic_DNA"/>
</dbReference>
<feature type="domain" description="DNA/pantothenate metabolism flavoprotein C-terminal" evidence="6">
    <location>
        <begin position="186"/>
        <end position="395"/>
    </location>
</feature>
<dbReference type="HOGENOM" id="CLU_033319_0_1_9"/>
<dbReference type="GO" id="GO:0015941">
    <property type="term" value="P:pantothenate catabolic process"/>
    <property type="evidence" value="ECO:0007669"/>
    <property type="project" value="InterPro"/>
</dbReference>
<dbReference type="GO" id="GO:0046872">
    <property type="term" value="F:metal ion binding"/>
    <property type="evidence" value="ECO:0007669"/>
    <property type="project" value="UniProtKB-KW"/>
</dbReference>
<keyword evidence="3" id="KW-0479">Metal-binding</keyword>
<evidence type="ECO:0000256" key="4">
    <source>
        <dbReference type="RuleBase" id="RU364078"/>
    </source>
</evidence>
<dbReference type="InterPro" id="IPR036551">
    <property type="entry name" value="Flavin_trans-like"/>
</dbReference>
<feature type="active site" description="Proton donor" evidence="3">
    <location>
        <position position="158"/>
    </location>
</feature>
<dbReference type="Pfam" id="PF02441">
    <property type="entry name" value="Flavoprotein"/>
    <property type="match status" value="1"/>
</dbReference>
<dbReference type="PANTHER" id="PTHR14359:SF6">
    <property type="entry name" value="PHOSPHOPANTOTHENOYLCYSTEINE DECARBOXYLASE"/>
    <property type="match status" value="1"/>
</dbReference>
<dbReference type="PATRIC" id="fig|861450.3.peg.722"/>
<feature type="binding site" evidence="3">
    <location>
        <position position="279"/>
    </location>
    <ligand>
        <name>CTP</name>
        <dbReference type="ChEBI" id="CHEBI:37563"/>
    </ligand>
</feature>
<evidence type="ECO:0000259" key="5">
    <source>
        <dbReference type="Pfam" id="PF02441"/>
    </source>
</evidence>
<organism evidence="7 8">
    <name type="scientific">Anaeroglobus geminatus F0357</name>
    <dbReference type="NCBI Taxonomy" id="861450"/>
    <lineage>
        <taxon>Bacteria</taxon>
        <taxon>Bacillati</taxon>
        <taxon>Bacillota</taxon>
        <taxon>Negativicutes</taxon>
        <taxon>Veillonellales</taxon>
        <taxon>Veillonellaceae</taxon>
        <taxon>Anaeroglobus</taxon>
    </lineage>
</organism>
<dbReference type="STRING" id="861450.HMPREF0080_00757"/>
<keyword evidence="8" id="KW-1185">Reference proteome</keyword>
<feature type="binding site" evidence="3">
    <location>
        <position position="289"/>
    </location>
    <ligand>
        <name>CTP</name>
        <dbReference type="ChEBI" id="CHEBI:37563"/>
    </ligand>
</feature>
<dbReference type="UniPathway" id="UPA00241">
    <property type="reaction ID" value="UER00353"/>
</dbReference>
<dbReference type="Pfam" id="PF04127">
    <property type="entry name" value="DFP"/>
    <property type="match status" value="1"/>
</dbReference>
<dbReference type="InterPro" id="IPR005252">
    <property type="entry name" value="CoaBC"/>
</dbReference>
<sequence length="404" mass="43027">MSLDHKKIVLAVSGGIAAYKAAVIISLLRKKGAEIKCIMTAHAAEFITPLTLREISGNPVAVSLFGDVPEFRVEHIALAQWADLFVIAPATANIIGKIANGIADDLATTAVMATTVPVIIVPAMNTNMLANPIVQENMAKLEKLGYMIMPPESGVLACGTVGAGRLPEPEHIAEYIEYAVMRTDCLKGKKVIVTAGGTREAIDPVRYIGNHSSGRMGFAIARAAAFAGADVTLVAGQVNLPTPSAVKRVDVLTTNEMKAAVDALYDDCDIVIKAAAVADYRAAEPSPQKIKKNDDVLTLDMVKNPDILLALGQRKKNQILVGFAAETTNVIEHGREKLKKKNLDMLVANDVTAEGAGFKGTTNIATFLYADGTSEPLALMSKDALAAEIIKRVASICEKKRQRE</sequence>
<dbReference type="EC" id="6.3.2.5" evidence="3"/>
<dbReference type="GO" id="GO:0004632">
    <property type="term" value="F:phosphopantothenate--cysteine ligase activity"/>
    <property type="evidence" value="ECO:0007669"/>
    <property type="project" value="UniProtKB-UniRule"/>
</dbReference>
<comment type="caution">
    <text evidence="3">Lacks conserved residue(s) required for the propagation of feature annotation.</text>
</comment>
<dbReference type="InterPro" id="IPR035929">
    <property type="entry name" value="CoaB-like_sf"/>
</dbReference>
<comment type="pathway">
    <text evidence="3 4">Cofactor biosynthesis; coenzyme A biosynthesis; CoA from (R)-pantothenate: step 3/5.</text>
</comment>
<comment type="similarity">
    <text evidence="3 4">In the N-terminal section; belongs to the HFCD (homo-oligomeric flavin containing Cys decarboxylase) superfamily.</text>
</comment>
<feature type="binding site" evidence="3">
    <location>
        <position position="337"/>
    </location>
    <ligand>
        <name>CTP</name>
        <dbReference type="ChEBI" id="CHEBI:37563"/>
    </ligand>
</feature>
<comment type="catalytic activity">
    <reaction evidence="3 4">
        <text>(R)-4'-phosphopantothenate + L-cysteine + CTP = N-[(R)-4-phosphopantothenoyl]-L-cysteine + CMP + diphosphate + H(+)</text>
        <dbReference type="Rhea" id="RHEA:19397"/>
        <dbReference type="ChEBI" id="CHEBI:10986"/>
        <dbReference type="ChEBI" id="CHEBI:15378"/>
        <dbReference type="ChEBI" id="CHEBI:33019"/>
        <dbReference type="ChEBI" id="CHEBI:35235"/>
        <dbReference type="ChEBI" id="CHEBI:37563"/>
        <dbReference type="ChEBI" id="CHEBI:59458"/>
        <dbReference type="ChEBI" id="CHEBI:60377"/>
        <dbReference type="EC" id="6.3.2.5"/>
    </reaction>
</comment>
<feature type="region of interest" description="Phosphopantothenate--cysteine ligase" evidence="3">
    <location>
        <begin position="191"/>
        <end position="404"/>
    </location>
</feature>
<keyword evidence="3" id="KW-0460">Magnesium</keyword>
<feature type="binding site" evidence="3">
    <location>
        <position position="341"/>
    </location>
    <ligand>
        <name>CTP</name>
        <dbReference type="ChEBI" id="CHEBI:37563"/>
    </ligand>
</feature>